<keyword evidence="5" id="KW-1185">Reference proteome</keyword>
<dbReference type="Proteomes" id="UP000325313">
    <property type="component" value="Unassembled WGS sequence"/>
</dbReference>
<dbReference type="EMBL" id="VDEP01000142">
    <property type="protein sequence ID" value="KAA1128412.1"/>
    <property type="molecule type" value="Genomic_DNA"/>
</dbReference>
<evidence type="ECO:0000313" key="3">
    <source>
        <dbReference type="EMBL" id="KAA1128412.1"/>
    </source>
</evidence>
<evidence type="ECO:0000313" key="6">
    <source>
        <dbReference type="Proteomes" id="UP000325313"/>
    </source>
</evidence>
<evidence type="ECO:0000313" key="1">
    <source>
        <dbReference type="EMBL" id="KAA1066263.1"/>
    </source>
</evidence>
<accession>A0A5B0RSW1</accession>
<dbReference type="EMBL" id="VDEP01000012">
    <property type="protein sequence ID" value="KAA1137125.1"/>
    <property type="molecule type" value="Genomic_DNA"/>
</dbReference>
<protein>
    <submittedName>
        <fullName evidence="3">Uncharacterized protein</fullName>
    </submittedName>
</protein>
<reference evidence="5 6" key="1">
    <citation type="submission" date="2019-05" db="EMBL/GenBank/DDBJ databases">
        <title>Emergence of the Ug99 lineage of the wheat stem rust pathogen through somatic hybridization.</title>
        <authorList>
            <person name="Li F."/>
            <person name="Upadhyaya N.M."/>
            <person name="Sperschneider J."/>
            <person name="Matny O."/>
            <person name="Nguyen-Phuc H."/>
            <person name="Mago R."/>
            <person name="Raley C."/>
            <person name="Miller M.E."/>
            <person name="Silverstein K.A.T."/>
            <person name="Henningsen E."/>
            <person name="Hirsch C.D."/>
            <person name="Visser B."/>
            <person name="Pretorius Z.A."/>
            <person name="Steffenson B.J."/>
            <person name="Schwessinger B."/>
            <person name="Dodds P.N."/>
            <person name="Figueroa M."/>
        </authorList>
    </citation>
    <scope>NUCLEOTIDE SEQUENCE [LARGE SCALE GENOMIC DNA]</scope>
    <source>
        <strain evidence="1">21-0</strain>
        <strain evidence="3 6">Ug99</strain>
    </source>
</reference>
<dbReference type="Proteomes" id="UP000324748">
    <property type="component" value="Unassembled WGS sequence"/>
</dbReference>
<comment type="caution">
    <text evidence="3">The sequence shown here is derived from an EMBL/GenBank/DDBJ whole genome shotgun (WGS) entry which is preliminary data.</text>
</comment>
<dbReference type="EMBL" id="VSWC01000196">
    <property type="protein sequence ID" value="KAA1066263.1"/>
    <property type="molecule type" value="Genomic_DNA"/>
</dbReference>
<dbReference type="AlphaFoldDB" id="A0A5B0RSW1"/>
<name>A0A5B0RSW1_PUCGR</name>
<evidence type="ECO:0000313" key="5">
    <source>
        <dbReference type="Proteomes" id="UP000324748"/>
    </source>
</evidence>
<evidence type="ECO:0000313" key="2">
    <source>
        <dbReference type="EMBL" id="KAA1095736.1"/>
    </source>
</evidence>
<gene>
    <name evidence="1" type="ORF">PGT21_027139</name>
    <name evidence="4" type="ORF">PGTUg99_014988</name>
    <name evidence="3" type="ORF">PGTUg99_022702</name>
    <name evidence="2" type="ORF">PGTUg99_027502</name>
</gene>
<sequence>MTLNENGGLVRRLSNSPLWLPSSAPFSETPNLYVQLPSLFNTRGCPLQLSIDQTASLFLIYTPSYPHSPL</sequence>
<dbReference type="EMBL" id="VDEP01000371">
    <property type="protein sequence ID" value="KAA1095736.1"/>
    <property type="molecule type" value="Genomic_DNA"/>
</dbReference>
<proteinExistence type="predicted"/>
<organism evidence="3 6">
    <name type="scientific">Puccinia graminis f. sp. tritici</name>
    <dbReference type="NCBI Taxonomy" id="56615"/>
    <lineage>
        <taxon>Eukaryota</taxon>
        <taxon>Fungi</taxon>
        <taxon>Dikarya</taxon>
        <taxon>Basidiomycota</taxon>
        <taxon>Pucciniomycotina</taxon>
        <taxon>Pucciniomycetes</taxon>
        <taxon>Pucciniales</taxon>
        <taxon>Pucciniaceae</taxon>
        <taxon>Puccinia</taxon>
    </lineage>
</organism>
<evidence type="ECO:0000313" key="4">
    <source>
        <dbReference type="EMBL" id="KAA1137125.1"/>
    </source>
</evidence>